<evidence type="ECO:0000256" key="6">
    <source>
        <dbReference type="ARBA" id="ARBA00022777"/>
    </source>
</evidence>
<comment type="similarity">
    <text evidence="2 9 10">Belongs to the acetokinase family.</text>
</comment>
<comment type="caution">
    <text evidence="11">The sequence shown here is derived from an EMBL/GenBank/DDBJ whole genome shotgun (WGS) entry which is preliminary data.</text>
</comment>
<evidence type="ECO:0000313" key="11">
    <source>
        <dbReference type="EMBL" id="KGF53645.1"/>
    </source>
</evidence>
<evidence type="ECO:0000313" key="12">
    <source>
        <dbReference type="Proteomes" id="UP000029585"/>
    </source>
</evidence>
<dbReference type="Pfam" id="PF00871">
    <property type="entry name" value="Acetate_kinase"/>
    <property type="match status" value="1"/>
</dbReference>
<dbReference type="PIRSF" id="PIRSF036458">
    <property type="entry name" value="Butyrate_kin"/>
    <property type="match status" value="1"/>
</dbReference>
<dbReference type="NCBIfam" id="TIGR02707">
    <property type="entry name" value="butyr_kinase"/>
    <property type="match status" value="1"/>
</dbReference>
<dbReference type="EC" id="2.7.2.7" evidence="9"/>
<organism evidence="11 12">
    <name type="scientific">Flavonifractor plautii 1_3_50AFAA</name>
    <dbReference type="NCBI Taxonomy" id="742738"/>
    <lineage>
        <taxon>Bacteria</taxon>
        <taxon>Bacillati</taxon>
        <taxon>Bacillota</taxon>
        <taxon>Clostridia</taxon>
        <taxon>Eubacteriales</taxon>
        <taxon>Oscillospiraceae</taxon>
        <taxon>Flavonifractor</taxon>
    </lineage>
</organism>
<dbReference type="PRINTS" id="PR00471">
    <property type="entry name" value="ACETATEKNASE"/>
</dbReference>
<evidence type="ECO:0000256" key="7">
    <source>
        <dbReference type="ARBA" id="ARBA00022840"/>
    </source>
</evidence>
<dbReference type="GO" id="GO:0005524">
    <property type="term" value="F:ATP binding"/>
    <property type="evidence" value="ECO:0007669"/>
    <property type="project" value="UniProtKB-KW"/>
</dbReference>
<dbReference type="InterPro" id="IPR023865">
    <property type="entry name" value="Aliphatic_acid_kinase_CS"/>
</dbReference>
<dbReference type="NCBIfam" id="NF002834">
    <property type="entry name" value="PRK03011.1-5"/>
    <property type="match status" value="1"/>
</dbReference>
<evidence type="ECO:0000256" key="1">
    <source>
        <dbReference type="ARBA" id="ARBA00004496"/>
    </source>
</evidence>
<dbReference type="Proteomes" id="UP000029585">
    <property type="component" value="Unassembled WGS sequence"/>
</dbReference>
<gene>
    <name evidence="9" type="primary">buk</name>
    <name evidence="11" type="ORF">HMPREF9460_03465</name>
</gene>
<evidence type="ECO:0000256" key="10">
    <source>
        <dbReference type="RuleBase" id="RU003835"/>
    </source>
</evidence>
<dbReference type="InterPro" id="IPR000890">
    <property type="entry name" value="Aliphatic_acid_kin_short-chain"/>
</dbReference>
<keyword evidence="7 9" id="KW-0067">ATP-binding</keyword>
<dbReference type="HAMAP" id="MF_00542">
    <property type="entry name" value="Butyrate_kinase"/>
    <property type="match status" value="1"/>
</dbReference>
<protein>
    <recommendedName>
        <fullName evidence="9">Probable butyrate kinase</fullName>
        <shortName evidence="9">BK</shortName>
        <ecNumber evidence="9">2.7.2.7</ecNumber>
    </recommendedName>
    <alternativeName>
        <fullName evidence="9">Branched-chain carboxylic acid kinase</fullName>
    </alternativeName>
</protein>
<dbReference type="CDD" id="cd24011">
    <property type="entry name" value="ASKHA_NBD_BK"/>
    <property type="match status" value="1"/>
</dbReference>
<sequence>MERLLILNPGSTSTKLAVFDGEEPLFVESITHSAEELAPFDCVADQYEFRRELVLDCLKRHSVPLDSLTAIVSRGGLLTPIEAGAYEVNDDMVWQLKNKPQNEHASNVGAMIARSISLQLGIPAYIYDGVTVDELLPINKLTGLPSMRRKGMGHNLNTRAAALRYARENGRDYKDITVIVAHLGGGISVNLHHNGKIEDFINDEEGPFSPERAGGLPMFDVIKECFSGRYDYKGMMKLVKNQGGLMAHLGTTDSRAVEQMIQSGDAHAKLVYDAMILNIAKNIAKCAPNVCGKVDAILLTGGIAYSQYVTSEIEKRVSFLAPVVVYPGEDEMRSLALGGLRVLRGQETAKIFHKSESANG</sequence>
<dbReference type="PATRIC" id="fig|742738.3.peg.3567"/>
<dbReference type="PROSITE" id="PS01075">
    <property type="entry name" value="ACETATE_KINASE_1"/>
    <property type="match status" value="1"/>
</dbReference>
<evidence type="ECO:0000256" key="8">
    <source>
        <dbReference type="ARBA" id="ARBA00048596"/>
    </source>
</evidence>
<dbReference type="PANTHER" id="PTHR21060">
    <property type="entry name" value="ACETATE KINASE"/>
    <property type="match status" value="1"/>
</dbReference>
<evidence type="ECO:0000256" key="4">
    <source>
        <dbReference type="ARBA" id="ARBA00022679"/>
    </source>
</evidence>
<evidence type="ECO:0000256" key="2">
    <source>
        <dbReference type="ARBA" id="ARBA00008748"/>
    </source>
</evidence>
<keyword evidence="4 9" id="KW-0808">Transferase</keyword>
<accession>A0A096B3J6</accession>
<evidence type="ECO:0000256" key="5">
    <source>
        <dbReference type="ARBA" id="ARBA00022741"/>
    </source>
</evidence>
<keyword evidence="3 9" id="KW-0963">Cytoplasm</keyword>
<keyword evidence="12" id="KW-1185">Reference proteome</keyword>
<dbReference type="GO" id="GO:0005737">
    <property type="term" value="C:cytoplasm"/>
    <property type="evidence" value="ECO:0007669"/>
    <property type="project" value="UniProtKB-SubCell"/>
</dbReference>
<evidence type="ECO:0000256" key="3">
    <source>
        <dbReference type="ARBA" id="ARBA00022490"/>
    </source>
</evidence>
<proteinExistence type="inferred from homology"/>
<dbReference type="GO" id="GO:0008776">
    <property type="term" value="F:acetate kinase activity"/>
    <property type="evidence" value="ECO:0007669"/>
    <property type="project" value="TreeGrafter"/>
</dbReference>
<evidence type="ECO:0000256" key="9">
    <source>
        <dbReference type="HAMAP-Rule" id="MF_00542"/>
    </source>
</evidence>
<dbReference type="RefSeq" id="WP_009257595.1">
    <property type="nucleotide sequence ID" value="NZ_KN174166.1"/>
</dbReference>
<dbReference type="InterPro" id="IPR043129">
    <property type="entry name" value="ATPase_NBD"/>
</dbReference>
<dbReference type="PANTHER" id="PTHR21060:SF3">
    <property type="entry name" value="BUTYRATE KINASE 2-RELATED"/>
    <property type="match status" value="1"/>
</dbReference>
<dbReference type="GO" id="GO:0006083">
    <property type="term" value="P:acetate metabolic process"/>
    <property type="evidence" value="ECO:0007669"/>
    <property type="project" value="TreeGrafter"/>
</dbReference>
<dbReference type="eggNOG" id="COG3426">
    <property type="taxonomic scope" value="Bacteria"/>
</dbReference>
<dbReference type="HOGENOM" id="CLU_048716_0_0_9"/>
<keyword evidence="6 9" id="KW-0418">Kinase</keyword>
<keyword evidence="5 9" id="KW-0547">Nucleotide-binding</keyword>
<dbReference type="Gene3D" id="3.30.420.40">
    <property type="match status" value="2"/>
</dbReference>
<comment type="catalytic activity">
    <reaction evidence="8 9">
        <text>butanoate + ATP = butanoyl phosphate + ADP</text>
        <dbReference type="Rhea" id="RHEA:13585"/>
        <dbReference type="ChEBI" id="CHEBI:17968"/>
        <dbReference type="ChEBI" id="CHEBI:30616"/>
        <dbReference type="ChEBI" id="CHEBI:58079"/>
        <dbReference type="ChEBI" id="CHEBI:456216"/>
        <dbReference type="EC" id="2.7.2.7"/>
    </reaction>
</comment>
<dbReference type="EMBL" id="ADLO01000105">
    <property type="protein sequence ID" value="KGF53645.1"/>
    <property type="molecule type" value="Genomic_DNA"/>
</dbReference>
<dbReference type="InterPro" id="IPR011245">
    <property type="entry name" value="Butyrate_kin"/>
</dbReference>
<comment type="subcellular location">
    <subcellularLocation>
        <location evidence="1 9">Cytoplasm</location>
    </subcellularLocation>
</comment>
<name>A0A096B3J6_FLAPL</name>
<reference evidence="11 12" key="1">
    <citation type="submission" date="2011-08" db="EMBL/GenBank/DDBJ databases">
        <title>The Genome Sequence of Clostridium orbiscindens 1_3_50AFAA.</title>
        <authorList>
            <consortium name="The Broad Institute Genome Sequencing Platform"/>
            <person name="Earl A."/>
            <person name="Ward D."/>
            <person name="Feldgarden M."/>
            <person name="Gevers D."/>
            <person name="Daigneault M."/>
            <person name="Strauss J."/>
            <person name="Allen-Vercoe E."/>
            <person name="Young S.K."/>
            <person name="Zeng Q."/>
            <person name="Gargeya S."/>
            <person name="Fitzgerald M."/>
            <person name="Haas B."/>
            <person name="Abouelleil A."/>
            <person name="Alvarado L."/>
            <person name="Arachchi H.M."/>
            <person name="Berlin A."/>
            <person name="Brown A."/>
            <person name="Chapman S.B."/>
            <person name="Chen Z."/>
            <person name="Dunbar C."/>
            <person name="Freedman E."/>
            <person name="Gearin G."/>
            <person name="Gellesch M."/>
            <person name="Goldberg J."/>
            <person name="Griggs A."/>
            <person name="Gujja S."/>
            <person name="Heiman D."/>
            <person name="Howarth C."/>
            <person name="Larson L."/>
            <person name="Lui A."/>
            <person name="MacDonald P.J.P."/>
            <person name="Montmayeur A."/>
            <person name="Murphy C."/>
            <person name="Neiman D."/>
            <person name="Pearson M."/>
            <person name="Priest M."/>
            <person name="Roberts A."/>
            <person name="Saif S."/>
            <person name="Shea T."/>
            <person name="Shenoy N."/>
            <person name="Sisk P."/>
            <person name="Stolte C."/>
            <person name="Sykes S."/>
            <person name="Wortman J."/>
            <person name="Nusbaum C."/>
            <person name="Birren B."/>
        </authorList>
    </citation>
    <scope>NUCLEOTIDE SEQUENCE [LARGE SCALE GENOMIC DNA]</scope>
    <source>
        <strain evidence="11 12">1_3_50AFAA</strain>
    </source>
</reference>
<dbReference type="SUPFAM" id="SSF53067">
    <property type="entry name" value="Actin-like ATPase domain"/>
    <property type="match status" value="2"/>
</dbReference>
<dbReference type="AlphaFoldDB" id="A0A096B3J6"/>
<dbReference type="GO" id="GO:0047761">
    <property type="term" value="F:butyrate kinase activity"/>
    <property type="evidence" value="ECO:0007669"/>
    <property type="project" value="UniProtKB-UniRule"/>
</dbReference>